<evidence type="ECO:0000256" key="5">
    <source>
        <dbReference type="ARBA" id="ARBA00023136"/>
    </source>
</evidence>
<protein>
    <submittedName>
        <fullName evidence="7">BCD family MFS transporter</fullName>
    </submittedName>
</protein>
<dbReference type="CDD" id="cd06176">
    <property type="entry name" value="MFS_BCD_PucC-like"/>
    <property type="match status" value="1"/>
</dbReference>
<dbReference type="SUPFAM" id="SSF103473">
    <property type="entry name" value="MFS general substrate transporter"/>
    <property type="match status" value="1"/>
</dbReference>
<name>A0A951QM85_9CYAN</name>
<sequence length="474" mass="51027">MTSRQFFDSQENSNSIPKVDVLTMFRLGLFQMGLGIMSILTLGVLNRVMIDELKVPALIAGITLAMTQFVAPVRVWFGQISDAKPLFGHHRTGYVWLGAGLLAIASFLAVQVLWQVGFSLQGGNWTTQTSIWVALLALIFALYGIAISLSSTPFAALLVDVSDEDNRSKLVGIVWSMLMVGIIIGAIISSGLLKQIALDAPLEVLQAQINRLFIIMPAAVFGLSFVATVGVEKKYSRYGKRSIMVDREDKITLGKALQVLRANRQTGIFFTFLLVMTISLFMQDTVLEPYGGEVFKMTIAETTKLNAFYGTGTLLGLSTTGFLIAPRLGKKKTIRLGCIAVALSMVFVILAGTTANPKLLQMSLLLFGFASGVTTTGALSLMLDLTAAETAGTFIGAWGLAQAMARGLATASGGAVLNFGKTVFATPLMAYGLVFATQAGGMILALWFLNRVNITEFQTNAKQAIASIWENELD</sequence>
<dbReference type="PIRSF" id="PIRSF016565">
    <property type="entry name" value="PucC"/>
    <property type="match status" value="1"/>
</dbReference>
<organism evidence="7 8">
    <name type="scientific">Cyanomargarita calcarea GSE-NOS-MK-12-04C</name>
    <dbReference type="NCBI Taxonomy" id="2839659"/>
    <lineage>
        <taxon>Bacteria</taxon>
        <taxon>Bacillati</taxon>
        <taxon>Cyanobacteriota</taxon>
        <taxon>Cyanophyceae</taxon>
        <taxon>Nostocales</taxon>
        <taxon>Cyanomargaritaceae</taxon>
        <taxon>Cyanomargarita</taxon>
    </lineage>
</organism>
<keyword evidence="4 6" id="KW-1133">Transmembrane helix</keyword>
<accession>A0A951QM85</accession>
<feature type="transmembrane region" description="Helical" evidence="6">
    <location>
        <begin position="395"/>
        <end position="416"/>
    </location>
</feature>
<reference evidence="7" key="1">
    <citation type="submission" date="2021-05" db="EMBL/GenBank/DDBJ databases">
        <authorList>
            <person name="Pietrasiak N."/>
            <person name="Ward R."/>
            <person name="Stajich J.E."/>
            <person name="Kurbessoian T."/>
        </authorList>
    </citation>
    <scope>NUCLEOTIDE SEQUENCE</scope>
    <source>
        <strain evidence="7">GSE-NOS-MK-12-04C</strain>
    </source>
</reference>
<feature type="transmembrane region" description="Helical" evidence="6">
    <location>
        <begin position="428"/>
        <end position="449"/>
    </location>
</feature>
<dbReference type="EMBL" id="JAHHGZ010000014">
    <property type="protein sequence ID" value="MBW4668597.1"/>
    <property type="molecule type" value="Genomic_DNA"/>
</dbReference>
<feature type="transmembrane region" description="Helical" evidence="6">
    <location>
        <begin position="134"/>
        <end position="158"/>
    </location>
</feature>
<feature type="transmembrane region" description="Helical" evidence="6">
    <location>
        <begin position="333"/>
        <end position="352"/>
    </location>
</feature>
<feature type="transmembrane region" description="Helical" evidence="6">
    <location>
        <begin position="364"/>
        <end position="383"/>
    </location>
</feature>
<dbReference type="Gene3D" id="1.20.1250.20">
    <property type="entry name" value="MFS general substrate transporter like domains"/>
    <property type="match status" value="1"/>
</dbReference>
<feature type="transmembrane region" description="Helical" evidence="6">
    <location>
        <begin position="212"/>
        <end position="231"/>
    </location>
</feature>
<feature type="transmembrane region" description="Helical" evidence="6">
    <location>
        <begin position="307"/>
        <end position="326"/>
    </location>
</feature>
<evidence type="ECO:0000313" key="8">
    <source>
        <dbReference type="Proteomes" id="UP000729701"/>
    </source>
</evidence>
<reference evidence="7" key="2">
    <citation type="journal article" date="2022" name="Microbiol. Resour. Announc.">
        <title>Metagenome Sequencing to Explore Phylogenomics of Terrestrial Cyanobacteria.</title>
        <authorList>
            <person name="Ward R.D."/>
            <person name="Stajich J.E."/>
            <person name="Johansen J.R."/>
            <person name="Huntemann M."/>
            <person name="Clum A."/>
            <person name="Foster B."/>
            <person name="Foster B."/>
            <person name="Roux S."/>
            <person name="Palaniappan K."/>
            <person name="Varghese N."/>
            <person name="Mukherjee S."/>
            <person name="Reddy T.B.K."/>
            <person name="Daum C."/>
            <person name="Copeland A."/>
            <person name="Chen I.A."/>
            <person name="Ivanova N.N."/>
            <person name="Kyrpides N.C."/>
            <person name="Shapiro N."/>
            <person name="Eloe-Fadrosh E.A."/>
            <person name="Pietrasiak N."/>
        </authorList>
    </citation>
    <scope>NUCLEOTIDE SEQUENCE</scope>
    <source>
        <strain evidence="7">GSE-NOS-MK-12-04C</strain>
    </source>
</reference>
<evidence type="ECO:0000256" key="1">
    <source>
        <dbReference type="ARBA" id="ARBA00004141"/>
    </source>
</evidence>
<dbReference type="PANTHER" id="PTHR23538:SF1">
    <property type="entry name" value="44.5 KD BACTERIOCHLOROPHYLL SYNTHASE SUBUNIT"/>
    <property type="match status" value="1"/>
</dbReference>
<dbReference type="InterPro" id="IPR004896">
    <property type="entry name" value="PucC-rel"/>
</dbReference>
<comment type="subcellular location">
    <subcellularLocation>
        <location evidence="1">Membrane</location>
        <topology evidence="1">Multi-pass membrane protein</topology>
    </subcellularLocation>
</comment>
<proteinExistence type="inferred from homology"/>
<dbReference type="AlphaFoldDB" id="A0A951QM85"/>
<dbReference type="InterPro" id="IPR036259">
    <property type="entry name" value="MFS_trans_sf"/>
</dbReference>
<comment type="similarity">
    <text evidence="2">Belongs to the PucC family.</text>
</comment>
<feature type="transmembrane region" description="Helical" evidence="6">
    <location>
        <begin position="170"/>
        <end position="192"/>
    </location>
</feature>
<keyword evidence="5 6" id="KW-0472">Membrane</keyword>
<keyword evidence="3 6" id="KW-0812">Transmembrane</keyword>
<evidence type="ECO:0000256" key="3">
    <source>
        <dbReference type="ARBA" id="ARBA00022692"/>
    </source>
</evidence>
<dbReference type="GO" id="GO:0016020">
    <property type="term" value="C:membrane"/>
    <property type="evidence" value="ECO:0007669"/>
    <property type="project" value="UniProtKB-SubCell"/>
</dbReference>
<evidence type="ECO:0000256" key="6">
    <source>
        <dbReference type="SAM" id="Phobius"/>
    </source>
</evidence>
<dbReference type="Proteomes" id="UP000729701">
    <property type="component" value="Unassembled WGS sequence"/>
</dbReference>
<dbReference type="Pfam" id="PF03209">
    <property type="entry name" value="PUCC"/>
    <property type="match status" value="1"/>
</dbReference>
<gene>
    <name evidence="7" type="ORF">KME60_14520</name>
</gene>
<dbReference type="PANTHER" id="PTHR23538">
    <property type="entry name" value="44.5 KD BACTERIOCHLOROPHYLL SYNTHASE SUBUNIT"/>
    <property type="match status" value="1"/>
</dbReference>
<dbReference type="InterPro" id="IPR026036">
    <property type="entry name" value="PucC"/>
</dbReference>
<evidence type="ECO:0000256" key="4">
    <source>
        <dbReference type="ARBA" id="ARBA00022989"/>
    </source>
</evidence>
<feature type="transmembrane region" description="Helical" evidence="6">
    <location>
        <begin position="57"/>
        <end position="77"/>
    </location>
</feature>
<comment type="caution">
    <text evidence="7">The sequence shown here is derived from an EMBL/GenBank/DDBJ whole genome shotgun (WGS) entry which is preliminary data.</text>
</comment>
<evidence type="ECO:0000256" key="2">
    <source>
        <dbReference type="ARBA" id="ARBA00008412"/>
    </source>
</evidence>
<feature type="transmembrane region" description="Helical" evidence="6">
    <location>
        <begin position="267"/>
        <end position="287"/>
    </location>
</feature>
<feature type="transmembrane region" description="Helical" evidence="6">
    <location>
        <begin position="21"/>
        <end position="45"/>
    </location>
</feature>
<feature type="transmembrane region" description="Helical" evidence="6">
    <location>
        <begin position="93"/>
        <end position="114"/>
    </location>
</feature>
<evidence type="ECO:0000313" key="7">
    <source>
        <dbReference type="EMBL" id="MBW4668597.1"/>
    </source>
</evidence>